<sequence>MSAAAKSPAELIADLTDQVRLLRQDVSNLTATATTKAEAAGLMARIEKASGEASAHAQEVIDASEHLGRRMHQDSASAAQVAAERAIKGLEHEIQAAATHMRLESVRSSRQALHRFGGGLAVFGGIAALGGVLGIVALLLIQGRGDAREFGKHPEVFCTSAGGEIATNSDGRRFCGIWIDG</sequence>
<dbReference type="RefSeq" id="WP_139599834.1">
    <property type="nucleotide sequence ID" value="NZ_VDDC01000087.1"/>
</dbReference>
<keyword evidence="1" id="KW-0472">Membrane</keyword>
<dbReference type="AlphaFoldDB" id="A0A5C4R107"/>
<proteinExistence type="predicted"/>
<dbReference type="Proteomes" id="UP000304880">
    <property type="component" value="Unassembled WGS sequence"/>
</dbReference>
<feature type="transmembrane region" description="Helical" evidence="1">
    <location>
        <begin position="116"/>
        <end position="141"/>
    </location>
</feature>
<reference evidence="2 3" key="1">
    <citation type="submission" date="2019-06" db="EMBL/GenBank/DDBJ databases">
        <authorList>
            <person name="Li J."/>
        </authorList>
    </citation>
    <scope>NUCLEOTIDE SEQUENCE [LARGE SCALE GENOMIC DNA]</scope>
    <source>
        <strain evidence="2 3">CGMCC 1.8012</strain>
    </source>
</reference>
<dbReference type="EMBL" id="VDDC01000087">
    <property type="protein sequence ID" value="TNH37498.1"/>
    <property type="molecule type" value="Genomic_DNA"/>
</dbReference>
<evidence type="ECO:0000313" key="3">
    <source>
        <dbReference type="Proteomes" id="UP000304880"/>
    </source>
</evidence>
<protein>
    <submittedName>
        <fullName evidence="2">Uncharacterized protein</fullName>
    </submittedName>
</protein>
<keyword evidence="1" id="KW-0812">Transmembrane</keyword>
<keyword evidence="3" id="KW-1185">Reference proteome</keyword>
<evidence type="ECO:0000256" key="1">
    <source>
        <dbReference type="SAM" id="Phobius"/>
    </source>
</evidence>
<accession>A0A5C4R107</accession>
<gene>
    <name evidence="2" type="ORF">FHD67_19995</name>
</gene>
<name>A0A5C4R107_9RHOB</name>
<comment type="caution">
    <text evidence="2">The sequence shown here is derived from an EMBL/GenBank/DDBJ whole genome shotgun (WGS) entry which is preliminary data.</text>
</comment>
<evidence type="ECO:0000313" key="2">
    <source>
        <dbReference type="EMBL" id="TNH37498.1"/>
    </source>
</evidence>
<organism evidence="2 3">
    <name type="scientific">Paracoccus haeundaensis</name>
    <dbReference type="NCBI Taxonomy" id="225362"/>
    <lineage>
        <taxon>Bacteria</taxon>
        <taxon>Pseudomonadati</taxon>
        <taxon>Pseudomonadota</taxon>
        <taxon>Alphaproteobacteria</taxon>
        <taxon>Rhodobacterales</taxon>
        <taxon>Paracoccaceae</taxon>
        <taxon>Paracoccus</taxon>
    </lineage>
</organism>
<keyword evidence="1" id="KW-1133">Transmembrane helix</keyword>